<dbReference type="SUPFAM" id="SSF56235">
    <property type="entry name" value="N-terminal nucleophile aminohydrolases (Ntn hydrolases)"/>
    <property type="match status" value="1"/>
</dbReference>
<dbReference type="CDD" id="cd01908">
    <property type="entry name" value="YafJ"/>
    <property type="match status" value="1"/>
</dbReference>
<proteinExistence type="predicted"/>
<feature type="non-terminal residue" evidence="2">
    <location>
        <position position="1"/>
    </location>
</feature>
<organism evidence="2 3">
    <name type="scientific">Hebeloma cylindrosporum</name>
    <dbReference type="NCBI Taxonomy" id="76867"/>
    <lineage>
        <taxon>Eukaryota</taxon>
        <taxon>Fungi</taxon>
        <taxon>Dikarya</taxon>
        <taxon>Basidiomycota</taxon>
        <taxon>Agaricomycotina</taxon>
        <taxon>Agaricomycetes</taxon>
        <taxon>Agaricomycetidae</taxon>
        <taxon>Agaricales</taxon>
        <taxon>Agaricineae</taxon>
        <taxon>Hymenogastraceae</taxon>
        <taxon>Hebeloma</taxon>
    </lineage>
</organism>
<dbReference type="HOGENOM" id="CLU_042555_1_0_1"/>
<protein>
    <recommendedName>
        <fullName evidence="1">Glutamine amidotransferase type-2 domain-containing protein</fullName>
    </recommendedName>
</protein>
<dbReference type="EMBL" id="KN831770">
    <property type="protein sequence ID" value="KIM47095.1"/>
    <property type="molecule type" value="Genomic_DNA"/>
</dbReference>
<dbReference type="InterPro" id="IPR017932">
    <property type="entry name" value="GATase_2_dom"/>
</dbReference>
<dbReference type="Proteomes" id="UP000053424">
    <property type="component" value="Unassembled WGS sequence"/>
</dbReference>
<dbReference type="AlphaFoldDB" id="A0A0C3CEC3"/>
<dbReference type="InterPro" id="IPR052373">
    <property type="entry name" value="Gamma-glu_amide_hydrolase"/>
</dbReference>
<gene>
    <name evidence="2" type="ORF">M413DRAFT_422785</name>
</gene>
<accession>A0A0C3CEC3</accession>
<dbReference type="GO" id="GO:0006751">
    <property type="term" value="P:glutathione catabolic process"/>
    <property type="evidence" value="ECO:0007669"/>
    <property type="project" value="TreeGrafter"/>
</dbReference>
<dbReference type="OrthoDB" id="444432at2759"/>
<evidence type="ECO:0000313" key="2">
    <source>
        <dbReference type="EMBL" id="KIM47095.1"/>
    </source>
</evidence>
<sequence length="379" mass="41996">SQFVNADGFGVTWYTDARSQFNPLKDESNPGEQAVGHNRMRNIYGPHPAMYKTTIAQPLYDPSFLSLCANISSKCIFAHLRGAGGPPIATTNNHPFVFGRHCFMHNGWISDFREIRKEMLSHISEGFTAMIEGGTDSEHLAAIYMSYLCEPADFHGADKSYPASSMWKALKSAIQTVEDIQRKRGKTAENFLNICATDGESLLALCYRTKNSPSTPPFDLWLSVDVADTLNRKPYAYSNAAGSEGTLSEDDVAKSTDDDLQRNTKRAIQRDHDNKVIGQLFLILRYSALNGNSFTGLDTQLGRLLAEGERPFPSRHGPHVVVASEPTSKLFRSLVCCQGALTFVAVHPGWFNFCNRDAILVETVCRGDVRVVNLSPETF</sequence>
<dbReference type="STRING" id="686832.A0A0C3CEC3"/>
<dbReference type="PANTHER" id="PTHR43187:SF1">
    <property type="entry name" value="GLUTAMINE AMIDOTRANSFERASE DUG3-RELATED"/>
    <property type="match status" value="1"/>
</dbReference>
<dbReference type="GO" id="GO:0008242">
    <property type="term" value="F:omega peptidase activity"/>
    <property type="evidence" value="ECO:0007669"/>
    <property type="project" value="TreeGrafter"/>
</dbReference>
<dbReference type="Gene3D" id="3.60.20.10">
    <property type="entry name" value="Glutamine Phosphoribosylpyrophosphate, subunit 1, domain 1"/>
    <property type="match status" value="1"/>
</dbReference>
<evidence type="ECO:0000313" key="3">
    <source>
        <dbReference type="Proteomes" id="UP000053424"/>
    </source>
</evidence>
<evidence type="ECO:0000259" key="1">
    <source>
        <dbReference type="PROSITE" id="PS51278"/>
    </source>
</evidence>
<dbReference type="PANTHER" id="PTHR43187">
    <property type="entry name" value="GLUTAMINE AMIDOTRANSFERASE DUG3-RELATED"/>
    <property type="match status" value="1"/>
</dbReference>
<reference evidence="3" key="2">
    <citation type="submission" date="2015-01" db="EMBL/GenBank/DDBJ databases">
        <title>Evolutionary Origins and Diversification of the Mycorrhizal Mutualists.</title>
        <authorList>
            <consortium name="DOE Joint Genome Institute"/>
            <consortium name="Mycorrhizal Genomics Consortium"/>
            <person name="Kohler A."/>
            <person name="Kuo A."/>
            <person name="Nagy L.G."/>
            <person name="Floudas D."/>
            <person name="Copeland A."/>
            <person name="Barry K.W."/>
            <person name="Cichocki N."/>
            <person name="Veneault-Fourrey C."/>
            <person name="LaButti K."/>
            <person name="Lindquist E.A."/>
            <person name="Lipzen A."/>
            <person name="Lundell T."/>
            <person name="Morin E."/>
            <person name="Murat C."/>
            <person name="Riley R."/>
            <person name="Ohm R."/>
            <person name="Sun H."/>
            <person name="Tunlid A."/>
            <person name="Henrissat B."/>
            <person name="Grigoriev I.V."/>
            <person name="Hibbett D.S."/>
            <person name="Martin F."/>
        </authorList>
    </citation>
    <scope>NUCLEOTIDE SEQUENCE [LARGE SCALE GENOMIC DNA]</scope>
    <source>
        <strain evidence="3">h7</strain>
    </source>
</reference>
<dbReference type="PROSITE" id="PS51278">
    <property type="entry name" value="GATASE_TYPE_2"/>
    <property type="match status" value="1"/>
</dbReference>
<dbReference type="GO" id="GO:0005737">
    <property type="term" value="C:cytoplasm"/>
    <property type="evidence" value="ECO:0007669"/>
    <property type="project" value="TreeGrafter"/>
</dbReference>
<reference evidence="2 3" key="1">
    <citation type="submission" date="2014-04" db="EMBL/GenBank/DDBJ databases">
        <authorList>
            <consortium name="DOE Joint Genome Institute"/>
            <person name="Kuo A."/>
            <person name="Gay G."/>
            <person name="Dore J."/>
            <person name="Kohler A."/>
            <person name="Nagy L.G."/>
            <person name="Floudas D."/>
            <person name="Copeland A."/>
            <person name="Barry K.W."/>
            <person name="Cichocki N."/>
            <person name="Veneault-Fourrey C."/>
            <person name="LaButti K."/>
            <person name="Lindquist E.A."/>
            <person name="Lipzen A."/>
            <person name="Lundell T."/>
            <person name="Morin E."/>
            <person name="Murat C."/>
            <person name="Sun H."/>
            <person name="Tunlid A."/>
            <person name="Henrissat B."/>
            <person name="Grigoriev I.V."/>
            <person name="Hibbett D.S."/>
            <person name="Martin F."/>
            <person name="Nordberg H.P."/>
            <person name="Cantor M.N."/>
            <person name="Hua S.X."/>
        </authorList>
    </citation>
    <scope>NUCLEOTIDE SEQUENCE [LARGE SCALE GENOMIC DNA]</scope>
    <source>
        <strain evidence="3">h7</strain>
    </source>
</reference>
<name>A0A0C3CEC3_HEBCY</name>
<dbReference type="InterPro" id="IPR029055">
    <property type="entry name" value="Ntn_hydrolases_N"/>
</dbReference>
<keyword evidence="3" id="KW-1185">Reference proteome</keyword>
<dbReference type="GO" id="GO:0061672">
    <property type="term" value="C:glutathione hydrolase complex"/>
    <property type="evidence" value="ECO:0007669"/>
    <property type="project" value="TreeGrafter"/>
</dbReference>
<feature type="domain" description="Glutamine amidotransferase type-2" evidence="1">
    <location>
        <begin position="1"/>
        <end position="357"/>
    </location>
</feature>